<feature type="binding site" evidence="16">
    <location>
        <position position="176"/>
    </location>
    <ligand>
        <name>Ca(2+)</name>
        <dbReference type="ChEBI" id="CHEBI:29108"/>
        <label>2</label>
    </ligand>
</feature>
<dbReference type="GO" id="GO:0030198">
    <property type="term" value="P:extracellular matrix organization"/>
    <property type="evidence" value="ECO:0007669"/>
    <property type="project" value="TreeGrafter"/>
</dbReference>
<feature type="disulfide bond" evidence="17">
    <location>
        <begin position="260"/>
        <end position="445"/>
    </location>
</feature>
<keyword evidence="23" id="KW-1185">Reference proteome</keyword>
<evidence type="ECO:0000256" key="9">
    <source>
        <dbReference type="ARBA" id="ARBA00022801"/>
    </source>
</evidence>
<dbReference type="PANTHER" id="PTHR10201">
    <property type="entry name" value="MATRIX METALLOPROTEINASE"/>
    <property type="match status" value="1"/>
</dbReference>
<feature type="repeat" description="Hemopexin" evidence="20">
    <location>
        <begin position="402"/>
        <end position="445"/>
    </location>
</feature>
<dbReference type="CDD" id="cd04278">
    <property type="entry name" value="ZnMc_MMP"/>
    <property type="match status" value="1"/>
</dbReference>
<dbReference type="InterPro" id="IPR000585">
    <property type="entry name" value="Hemopexin-like_dom"/>
</dbReference>
<feature type="short sequence motif" description="Cysteine switch" evidence="19">
    <location>
        <begin position="77"/>
        <end position="84"/>
    </location>
</feature>
<dbReference type="GeneTree" id="ENSGT00940000161159"/>
<keyword evidence="9" id="KW-0378">Hydrolase</keyword>
<feature type="active site" evidence="14">
    <location>
        <position position="203"/>
    </location>
</feature>
<dbReference type="InterPro" id="IPR033739">
    <property type="entry name" value="M10A_MMP"/>
</dbReference>
<feature type="repeat" description="Hemopexin" evidence="20">
    <location>
        <begin position="346"/>
        <end position="401"/>
    </location>
</feature>
<evidence type="ECO:0000256" key="19">
    <source>
        <dbReference type="PIRSR" id="PIRSR621190-5"/>
    </source>
</evidence>
<feature type="binding site" evidence="15">
    <location>
        <position position="206"/>
    </location>
    <ligand>
        <name>Zn(2+)</name>
        <dbReference type="ChEBI" id="CHEBI:29105"/>
        <label>2</label>
        <note>catalytic</note>
    </ligand>
</feature>
<comment type="similarity">
    <text evidence="2">Belongs to the peptidase M10A family.</text>
</comment>
<dbReference type="Pfam" id="PF00045">
    <property type="entry name" value="Hemopexin"/>
    <property type="match status" value="2"/>
</dbReference>
<evidence type="ECO:0000313" key="23">
    <source>
        <dbReference type="Proteomes" id="UP000594220"/>
    </source>
</evidence>
<dbReference type="GO" id="GO:0008270">
    <property type="term" value="F:zinc ion binding"/>
    <property type="evidence" value="ECO:0007669"/>
    <property type="project" value="InterPro"/>
</dbReference>
<dbReference type="PROSITE" id="PS51642">
    <property type="entry name" value="HEMOPEXIN_2"/>
    <property type="match status" value="2"/>
</dbReference>
<evidence type="ECO:0000256" key="17">
    <source>
        <dbReference type="PIRSR" id="PIRSR621190-3"/>
    </source>
</evidence>
<feature type="binding site" evidence="16">
    <location>
        <position position="167"/>
    </location>
    <ligand>
        <name>Zn(2+)</name>
        <dbReference type="ChEBI" id="CHEBI:29105"/>
        <label>1</label>
    </ligand>
</feature>
<dbReference type="SUPFAM" id="SSF50923">
    <property type="entry name" value="Hemopexin-like domain"/>
    <property type="match status" value="1"/>
</dbReference>
<keyword evidence="17" id="KW-1015">Disulfide bond</keyword>
<feature type="binding site" evidence="15">
    <location>
        <position position="212"/>
    </location>
    <ligand>
        <name>Zn(2+)</name>
        <dbReference type="ChEBI" id="CHEBI:29105"/>
        <label>2</label>
        <note>catalytic</note>
    </ligand>
</feature>
<feature type="binding site" evidence="16">
    <location>
        <position position="408"/>
    </location>
    <ligand>
        <name>Ca(2+)</name>
        <dbReference type="ChEBI" id="CHEBI:29108"/>
        <label>5</label>
    </ligand>
</feature>
<proteinExistence type="inferred from homology"/>
<evidence type="ECO:0000256" key="3">
    <source>
        <dbReference type="ARBA" id="ARBA00022525"/>
    </source>
</evidence>
<evidence type="ECO:0000256" key="18">
    <source>
        <dbReference type="PIRSR" id="PIRSR621190-4"/>
    </source>
</evidence>
<comment type="cofactor">
    <cofactor evidence="16">
        <name>Ca(2+)</name>
        <dbReference type="ChEBI" id="CHEBI:29108"/>
    </cofactor>
    <text evidence="16">Can bind about 5 Ca(2+) ions per subunit.</text>
</comment>
<evidence type="ECO:0000313" key="22">
    <source>
        <dbReference type="Ensembl" id="ENSCPRP00005021313.1"/>
    </source>
</evidence>
<evidence type="ECO:0000256" key="5">
    <source>
        <dbReference type="ARBA" id="ARBA00022670"/>
    </source>
</evidence>
<dbReference type="PRINTS" id="PR00138">
    <property type="entry name" value="MATRIXIN"/>
</dbReference>
<evidence type="ECO:0000256" key="8">
    <source>
        <dbReference type="ARBA" id="ARBA00022737"/>
    </source>
</evidence>
<feature type="binding site" evidence="16">
    <location>
        <position position="185"/>
    </location>
    <ligand>
        <name>Ca(2+)</name>
        <dbReference type="ChEBI" id="CHEBI:29108"/>
        <label>1</label>
    </ligand>
</feature>
<feature type="binding site" evidence="16">
    <location>
        <position position="152"/>
    </location>
    <ligand>
        <name>Zn(2+)</name>
        <dbReference type="ChEBI" id="CHEBI:29105"/>
        <label>1</label>
    </ligand>
</feature>
<dbReference type="InterPro" id="IPR006026">
    <property type="entry name" value="Peptidase_Metallo"/>
</dbReference>
<dbReference type="Gene3D" id="2.110.10.10">
    <property type="entry name" value="Hemopexin-like domain"/>
    <property type="match status" value="1"/>
</dbReference>
<dbReference type="Proteomes" id="UP000594220">
    <property type="component" value="Unplaced"/>
</dbReference>
<dbReference type="GO" id="GO:0004222">
    <property type="term" value="F:metalloendopeptidase activity"/>
    <property type="evidence" value="ECO:0007669"/>
    <property type="project" value="InterPro"/>
</dbReference>
<feature type="binding site" evidence="15">
    <location>
        <position position="202"/>
    </location>
    <ligand>
        <name>Zn(2+)</name>
        <dbReference type="ChEBI" id="CHEBI:29105"/>
        <label>2</label>
        <note>catalytic</note>
    </ligand>
</feature>
<feature type="binding site" evidence="16">
    <location>
        <position position="182"/>
    </location>
    <ligand>
        <name>Ca(2+)</name>
        <dbReference type="ChEBI" id="CHEBI:29108"/>
        <label>3</label>
    </ligand>
</feature>
<evidence type="ECO:0000256" key="11">
    <source>
        <dbReference type="ARBA" id="ARBA00022837"/>
    </source>
</evidence>
<feature type="binding site" evidence="16">
    <location>
        <position position="220"/>
    </location>
    <ligand>
        <name>Zn(2+)</name>
        <dbReference type="ChEBI" id="CHEBI:29105"/>
        <label>2</label>
        <note>catalytic</note>
    </ligand>
</feature>
<keyword evidence="4" id="KW-0272">Extracellular matrix</keyword>
<evidence type="ECO:0000259" key="21">
    <source>
        <dbReference type="SMART" id="SM00235"/>
    </source>
</evidence>
<feature type="binding site" evidence="16">
    <location>
        <position position="313"/>
    </location>
    <ligand>
        <name>Ca(2+)</name>
        <dbReference type="ChEBI" id="CHEBI:29108"/>
        <label>5</label>
    </ligand>
</feature>
<evidence type="ECO:0000256" key="12">
    <source>
        <dbReference type="ARBA" id="ARBA00023049"/>
    </source>
</evidence>
<dbReference type="GO" id="GO:0006508">
    <property type="term" value="P:proteolysis"/>
    <property type="evidence" value="ECO:0007669"/>
    <property type="project" value="UniProtKB-KW"/>
</dbReference>
<keyword evidence="6 15" id="KW-0479">Metal-binding</keyword>
<keyword evidence="12" id="KW-0482">Metalloprotease</keyword>
<dbReference type="GO" id="GO:0031012">
    <property type="term" value="C:extracellular matrix"/>
    <property type="evidence" value="ECO:0007669"/>
    <property type="project" value="InterPro"/>
</dbReference>
<keyword evidence="11 16" id="KW-0106">Calcium</keyword>
<evidence type="ECO:0000256" key="13">
    <source>
        <dbReference type="ARBA" id="ARBA00023145"/>
    </source>
</evidence>
<feature type="binding site" evidence="16">
    <location>
        <position position="159"/>
    </location>
    <ligand>
        <name>Ca(2+)</name>
        <dbReference type="ChEBI" id="CHEBI:29108"/>
        <label>3</label>
    </ligand>
</feature>
<feature type="binding site" evidence="16">
    <location>
        <position position="269"/>
    </location>
    <ligand>
        <name>Ca(2+)</name>
        <dbReference type="ChEBI" id="CHEBI:29108"/>
        <label>5</label>
    </ligand>
</feature>
<feature type="binding site" evidence="16">
    <location>
        <position position="106"/>
    </location>
    <ligand>
        <name>Ca(2+)</name>
        <dbReference type="ChEBI" id="CHEBI:29108"/>
        <label>1</label>
    </ligand>
</feature>
<reference evidence="22" key="1">
    <citation type="submission" date="2025-08" db="UniProtKB">
        <authorList>
            <consortium name="Ensembl"/>
        </authorList>
    </citation>
    <scope>IDENTIFICATION</scope>
</reference>
<evidence type="ECO:0000256" key="6">
    <source>
        <dbReference type="ARBA" id="ARBA00022723"/>
    </source>
</evidence>
<evidence type="ECO:0000256" key="2">
    <source>
        <dbReference type="ARBA" id="ARBA00010370"/>
    </source>
</evidence>
<dbReference type="InterPro" id="IPR024079">
    <property type="entry name" value="MetalloPept_cat_dom_sf"/>
</dbReference>
<gene>
    <name evidence="22" type="primary">MMP27</name>
</gene>
<dbReference type="PANTHER" id="PTHR10201:SF115">
    <property type="entry name" value="MATRIX METALLOPROTEINASE-27"/>
    <property type="match status" value="1"/>
</dbReference>
<evidence type="ECO:0000256" key="4">
    <source>
        <dbReference type="ARBA" id="ARBA00022530"/>
    </source>
</evidence>
<comment type="subcellular location">
    <subcellularLocation>
        <location evidence="1">Secreted</location>
        <location evidence="1">Extracellular space</location>
        <location evidence="1">Extracellular matrix</location>
    </subcellularLocation>
</comment>
<dbReference type="Pfam" id="PF00413">
    <property type="entry name" value="Peptidase_M10"/>
    <property type="match status" value="1"/>
</dbReference>
<feature type="domain" description="Peptidase metallopeptidase" evidence="21">
    <location>
        <begin position="87"/>
        <end position="248"/>
    </location>
</feature>
<keyword evidence="7" id="KW-0732">Signal</keyword>
<accession>A0A7M4FDH7</accession>
<evidence type="ECO:0000256" key="7">
    <source>
        <dbReference type="ARBA" id="ARBA00022729"/>
    </source>
</evidence>
<organism evidence="22 23">
    <name type="scientific">Crocodylus porosus</name>
    <name type="common">Saltwater crocodile</name>
    <name type="synonym">Estuarine crocodile</name>
    <dbReference type="NCBI Taxonomy" id="8502"/>
    <lineage>
        <taxon>Eukaryota</taxon>
        <taxon>Metazoa</taxon>
        <taxon>Chordata</taxon>
        <taxon>Craniata</taxon>
        <taxon>Vertebrata</taxon>
        <taxon>Euteleostomi</taxon>
        <taxon>Archelosauria</taxon>
        <taxon>Archosauria</taxon>
        <taxon>Crocodylia</taxon>
        <taxon>Longirostres</taxon>
        <taxon>Crocodylidae</taxon>
        <taxon>Crocodylus</taxon>
    </lineage>
</organism>
<dbReference type="InterPro" id="IPR036375">
    <property type="entry name" value="Hemopexin-like_dom_sf"/>
</dbReference>
<dbReference type="InterPro" id="IPR021190">
    <property type="entry name" value="Pept_M10A"/>
</dbReference>
<dbReference type="InterPro" id="IPR001818">
    <property type="entry name" value="Pept_M10_metallopeptidase"/>
</dbReference>
<dbReference type="GO" id="GO:0005783">
    <property type="term" value="C:endoplasmic reticulum"/>
    <property type="evidence" value="ECO:0007669"/>
    <property type="project" value="Ensembl"/>
</dbReference>
<dbReference type="Gene3D" id="3.40.390.10">
    <property type="entry name" value="Collagenase (Catalytic Domain)"/>
    <property type="match status" value="1"/>
</dbReference>
<dbReference type="SUPFAM" id="SSF55486">
    <property type="entry name" value="Metalloproteases ('zincins'), catalytic domain"/>
    <property type="match status" value="1"/>
</dbReference>
<dbReference type="InterPro" id="IPR018487">
    <property type="entry name" value="Hemopexin-like_repeat"/>
</dbReference>
<evidence type="ECO:0000256" key="1">
    <source>
        <dbReference type="ARBA" id="ARBA00004498"/>
    </source>
</evidence>
<dbReference type="FunFam" id="3.40.390.10:FF:000007">
    <property type="entry name" value="Collagenase 3"/>
    <property type="match status" value="1"/>
</dbReference>
<feature type="binding site" evidence="16">
    <location>
        <position position="180"/>
    </location>
    <ligand>
        <name>Zn(2+)</name>
        <dbReference type="ChEBI" id="CHEBI:29105"/>
        <label>1</label>
    </ligand>
</feature>
<evidence type="ECO:0000256" key="15">
    <source>
        <dbReference type="PIRSR" id="PIRSR001191-2"/>
    </source>
</evidence>
<feature type="binding site" description="in inhibited form" evidence="16">
    <location>
        <position position="79"/>
    </location>
    <ligand>
        <name>Zn(2+)</name>
        <dbReference type="ChEBI" id="CHEBI:29105"/>
        <label>2</label>
        <note>catalytic</note>
    </ligand>
</feature>
<keyword evidence="8" id="KW-0677">Repeat</keyword>
<dbReference type="Ensembl" id="ENSCPRT00005024904.1">
    <property type="protein sequence ID" value="ENSCPRP00005021313.1"/>
    <property type="gene ID" value="ENSCPRG00005014809.1"/>
</dbReference>
<evidence type="ECO:0000256" key="10">
    <source>
        <dbReference type="ARBA" id="ARBA00022833"/>
    </source>
</evidence>
<evidence type="ECO:0000256" key="14">
    <source>
        <dbReference type="PIRSR" id="PIRSR001191-1"/>
    </source>
</evidence>
<reference evidence="22" key="2">
    <citation type="submission" date="2025-09" db="UniProtKB">
        <authorList>
            <consortium name="Ensembl"/>
        </authorList>
    </citation>
    <scope>IDENTIFICATION</scope>
</reference>
<dbReference type="CDD" id="cd00094">
    <property type="entry name" value="HX"/>
    <property type="match status" value="1"/>
</dbReference>
<keyword evidence="5" id="KW-0645">Protease</keyword>
<dbReference type="AlphaFoldDB" id="A0A7M4FDH7"/>
<evidence type="ECO:0000256" key="20">
    <source>
        <dbReference type="PROSITE-ProRule" id="PRU01011"/>
    </source>
</evidence>
<evidence type="ECO:0000256" key="16">
    <source>
        <dbReference type="PIRSR" id="PIRSR621190-2"/>
    </source>
</evidence>
<dbReference type="SMART" id="SM00235">
    <property type="entry name" value="ZnMc"/>
    <property type="match status" value="1"/>
</dbReference>
<comment type="cofactor">
    <cofactor evidence="16">
        <name>Zn(2+)</name>
        <dbReference type="ChEBI" id="CHEBI:29105"/>
    </cofactor>
    <text evidence="16">Binds 2 Zn(2+) ions per subunit.</text>
</comment>
<feature type="binding site" evidence="16">
    <location>
        <position position="185"/>
    </location>
    <ligand>
        <name>Ca(2+)</name>
        <dbReference type="ChEBI" id="CHEBI:29108"/>
        <label>3</label>
    </ligand>
</feature>
<name>A0A7M4FDH7_CROPO</name>
<protein>
    <submittedName>
        <fullName evidence="22">Matrix metallopeptidase 27</fullName>
    </submittedName>
</protein>
<keyword evidence="10 15" id="KW-0862">Zinc</keyword>
<sequence>MGLKGLQEVIWYSFLLKSRTLPEHLDTFHEHEPDPKHFSWKSNSNAMFEKIQKLHTCLGLNIIRKQEFQNVGVMQESTCGDADVGTILPGWQKNRLTYRILNSTPDMKEKDVDKAIRKAFQLWTTMTPLSFSRIYEGTANIRITFVARGTHDSFPCYFDAPFGRLTHAFPPGNSLGGEVHFDEDENWTAGSDGFNLFLVAAHELGHVLGLPHSADPRALMFPSYAYFKVYNSPLSQDDIICIQAIYGPRSFLPVKTSKVCGSKLSFSAITTLRREVMFLKGRHLWRVYPDTFEVELELISTFLPFLPFGIQGAYENTKDQTLFFKCKAFYFGWMHEKFTCYIVSPNAPVFAFAGQEPLVKLELHFFVLTGNNFWVISGYDENSQTMERGYPRRIVDDFPGVGSKVDAVFQYKGLLYFFYRSKQWEFNPNTNNVVCELKSHSWFHC</sequence>
<feature type="modified residue" description="Phosphotyrosine; by PKDCC" evidence="18">
    <location>
        <position position="341"/>
    </location>
</feature>
<keyword evidence="13" id="KW-0865">Zymogen</keyword>
<keyword evidence="3" id="KW-0964">Secreted</keyword>
<feature type="binding site" evidence="16">
    <location>
        <position position="406"/>
    </location>
    <ligand>
        <name>Ca(2+)</name>
        <dbReference type="ChEBI" id="CHEBI:29108"/>
        <label>4</label>
    </ligand>
</feature>
<dbReference type="SMART" id="SM00120">
    <property type="entry name" value="HX"/>
    <property type="match status" value="3"/>
</dbReference>
<dbReference type="PIRSF" id="PIRSF001191">
    <property type="entry name" value="Peptidase_M10A_matrix"/>
    <property type="match status" value="1"/>
</dbReference>
<dbReference type="GO" id="GO:0030574">
    <property type="term" value="P:collagen catabolic process"/>
    <property type="evidence" value="ECO:0007669"/>
    <property type="project" value="TreeGrafter"/>
</dbReference>